<evidence type="ECO:0000313" key="1">
    <source>
        <dbReference type="EMBL" id="OWF65787.1"/>
    </source>
</evidence>
<dbReference type="InterPro" id="IPR046581">
    <property type="entry name" value="DUF6641"/>
</dbReference>
<evidence type="ECO:0000313" key="2">
    <source>
        <dbReference type="Proteomes" id="UP000196880"/>
    </source>
</evidence>
<comment type="caution">
    <text evidence="1">The sequence shown here is derived from an EMBL/GenBank/DDBJ whole genome shotgun (WGS) entry which is preliminary data.</text>
</comment>
<dbReference type="Proteomes" id="UP000196880">
    <property type="component" value="Unassembled WGS sequence"/>
</dbReference>
<dbReference type="AlphaFoldDB" id="A0A210RXY7"/>
<organism evidence="1 2">
    <name type="scientific">Polynucleobacter hirudinilacicola</name>
    <dbReference type="NCBI Taxonomy" id="1743166"/>
    <lineage>
        <taxon>Bacteria</taxon>
        <taxon>Pseudomonadati</taxon>
        <taxon>Pseudomonadota</taxon>
        <taxon>Betaproteobacteria</taxon>
        <taxon>Burkholderiales</taxon>
        <taxon>Burkholderiaceae</taxon>
        <taxon>Polynucleobacter</taxon>
    </lineage>
</organism>
<name>A0A210RXY7_9BURK</name>
<sequence>MSALNSLKLVTSKKHQTVAPIVHRRNKLCAKLHEQLELCEAQQAGKTYAPTRLKTFVNKQTGERITAETIKRVKEWFWIGDTGKINLAVKYGAKTLTLNKKTKANAIELNSGEELINTLKSLKVAVLNGDLDEAISEVSEATRIAFIK</sequence>
<dbReference type="EMBL" id="NAIA01000003">
    <property type="protein sequence ID" value="OWF65787.1"/>
    <property type="molecule type" value="Genomic_DNA"/>
</dbReference>
<reference evidence="1 2" key="1">
    <citation type="submission" date="2017-03" db="EMBL/GenBank/DDBJ databases">
        <title>New species Polynucleobacter sp. MWH-EgelM1-30-B4.</title>
        <authorList>
            <person name="Hahn M.W."/>
        </authorList>
    </citation>
    <scope>NUCLEOTIDE SEQUENCE [LARGE SCALE GENOMIC DNA]</scope>
    <source>
        <strain evidence="1 2">MWH-EgelM1-30-B4</strain>
    </source>
</reference>
<dbReference type="Pfam" id="PF20346">
    <property type="entry name" value="DUF6641"/>
    <property type="match status" value="1"/>
</dbReference>
<keyword evidence="2" id="KW-1185">Reference proteome</keyword>
<gene>
    <name evidence="1" type="ORF">B6A14_08450</name>
</gene>
<proteinExistence type="predicted"/>
<protein>
    <submittedName>
        <fullName evidence="1">Uncharacterized protein</fullName>
    </submittedName>
</protein>
<dbReference type="OrthoDB" id="8896471at2"/>
<accession>A0A210RXY7</accession>